<keyword evidence="18" id="KW-0968">Cytoplasmic vesicle</keyword>
<keyword evidence="10" id="KW-0967">Endosome</keyword>
<feature type="transmembrane region" description="Helical" evidence="26">
    <location>
        <begin position="282"/>
        <end position="303"/>
    </location>
</feature>
<evidence type="ECO:0000256" key="8">
    <source>
        <dbReference type="ARBA" id="ARBA00022692"/>
    </source>
</evidence>
<evidence type="ECO:0000256" key="26">
    <source>
        <dbReference type="SAM" id="Phobius"/>
    </source>
</evidence>
<evidence type="ECO:0000259" key="28">
    <source>
        <dbReference type="Pfam" id="PF16916"/>
    </source>
</evidence>
<evidence type="ECO:0000313" key="30">
    <source>
        <dbReference type="RefSeq" id="XP_054828774.1"/>
    </source>
</evidence>
<evidence type="ECO:0000259" key="27">
    <source>
        <dbReference type="Pfam" id="PF01545"/>
    </source>
</evidence>
<protein>
    <recommendedName>
        <fullName evidence="21">Probable proton-coupled zinc antiporter SLC30A3</fullName>
    </recommendedName>
    <alternativeName>
        <fullName evidence="23">Solute carrier family 30 member 3</fullName>
    </alternativeName>
    <alternativeName>
        <fullName evidence="22">Zinc transporter 3</fullName>
    </alternativeName>
</protein>
<dbReference type="GO" id="GO:0005765">
    <property type="term" value="C:lysosomal membrane"/>
    <property type="evidence" value="ECO:0007669"/>
    <property type="project" value="UniProtKB-SubCell"/>
</dbReference>
<reference evidence="30" key="1">
    <citation type="submission" date="2025-08" db="UniProtKB">
        <authorList>
            <consortium name="RefSeq"/>
        </authorList>
    </citation>
    <scope>IDENTIFICATION</scope>
    <source>
        <tissue evidence="30">Blood</tissue>
    </source>
</reference>
<dbReference type="GO" id="GO:0005385">
    <property type="term" value="F:zinc ion transmembrane transporter activity"/>
    <property type="evidence" value="ECO:0007669"/>
    <property type="project" value="TreeGrafter"/>
</dbReference>
<dbReference type="GO" id="GO:0031902">
    <property type="term" value="C:late endosome membrane"/>
    <property type="evidence" value="ECO:0007669"/>
    <property type="project" value="UniProtKB-SubCell"/>
</dbReference>
<evidence type="ECO:0000256" key="11">
    <source>
        <dbReference type="ARBA" id="ARBA00022833"/>
    </source>
</evidence>
<evidence type="ECO:0000256" key="7">
    <source>
        <dbReference type="ARBA" id="ARBA00022599"/>
    </source>
</evidence>
<dbReference type="SUPFAM" id="SSF160240">
    <property type="entry name" value="Cation efflux protein cytoplasmic domain-like"/>
    <property type="match status" value="1"/>
</dbReference>
<dbReference type="Proteomes" id="UP001190640">
    <property type="component" value="Chromosome 1"/>
</dbReference>
<dbReference type="GO" id="GO:0005886">
    <property type="term" value="C:plasma membrane"/>
    <property type="evidence" value="ECO:0007669"/>
    <property type="project" value="TreeGrafter"/>
</dbReference>
<evidence type="ECO:0000256" key="4">
    <source>
        <dbReference type="ARBA" id="ARBA00008873"/>
    </source>
</evidence>
<evidence type="ECO:0000256" key="13">
    <source>
        <dbReference type="ARBA" id="ARBA00022989"/>
    </source>
</evidence>
<evidence type="ECO:0000256" key="3">
    <source>
        <dbReference type="ARBA" id="ARBA00004644"/>
    </source>
</evidence>
<dbReference type="GO" id="GO:0010043">
    <property type="term" value="P:response to zinc ion"/>
    <property type="evidence" value="ECO:0007669"/>
    <property type="project" value="TreeGrafter"/>
</dbReference>
<dbReference type="GeneID" id="129325199"/>
<dbReference type="KEGG" id="emc:129325199"/>
<feature type="domain" description="Cation efflux protein cytoplasmic" evidence="28">
    <location>
        <begin position="404"/>
        <end position="479"/>
    </location>
</feature>
<evidence type="ECO:0000256" key="16">
    <source>
        <dbReference type="ARBA" id="ARBA00023136"/>
    </source>
</evidence>
<dbReference type="NCBIfam" id="TIGR01297">
    <property type="entry name" value="CDF"/>
    <property type="match status" value="1"/>
</dbReference>
<comment type="catalytic activity">
    <reaction evidence="24">
        <text>Zn(2+)(in) + 2 H(+)(out) = Zn(2+)(out) + 2 H(+)(in)</text>
        <dbReference type="Rhea" id="RHEA:72627"/>
        <dbReference type="ChEBI" id="CHEBI:15378"/>
        <dbReference type="ChEBI" id="CHEBI:29105"/>
    </reaction>
</comment>
<evidence type="ECO:0000256" key="21">
    <source>
        <dbReference type="ARBA" id="ARBA00040652"/>
    </source>
</evidence>
<dbReference type="InterPro" id="IPR050681">
    <property type="entry name" value="CDF/SLC30A"/>
</dbReference>
<evidence type="ECO:0000256" key="20">
    <source>
        <dbReference type="ARBA" id="ARBA00037129"/>
    </source>
</evidence>
<accession>A0AA97J0A5</accession>
<feature type="compositionally biased region" description="Basic and acidic residues" evidence="25">
    <location>
        <begin position="84"/>
        <end position="96"/>
    </location>
</feature>
<evidence type="ECO:0000256" key="12">
    <source>
        <dbReference type="ARBA" id="ARBA00022906"/>
    </source>
</evidence>
<name>A0AA97J0A5_EUBMA</name>
<feature type="compositionally biased region" description="Basic residues" evidence="25">
    <location>
        <begin position="27"/>
        <end position="37"/>
    </location>
</feature>
<dbReference type="CTD" id="7781"/>
<keyword evidence="7" id="KW-0771">Synaptosome</keyword>
<keyword evidence="11" id="KW-0862">Zinc</keyword>
<dbReference type="PANTHER" id="PTHR11562:SF30">
    <property type="entry name" value="PROTON-COUPLED ZINC ANTIPORTER SLC30A3-RELATED"/>
    <property type="match status" value="1"/>
</dbReference>
<evidence type="ECO:0000256" key="10">
    <source>
        <dbReference type="ARBA" id="ARBA00022753"/>
    </source>
</evidence>
<keyword evidence="16 26" id="KW-0472">Membrane</keyword>
<comment type="function">
    <text evidence="20">Probable proton-coupled zinc ion antiporter mediating the import of zinc from cytoplasm into synaptic vesicles and participating to cellular zinc ion homeostasis in the brain.</text>
</comment>
<dbReference type="InterPro" id="IPR027469">
    <property type="entry name" value="Cation_efflux_TMD_sf"/>
</dbReference>
<evidence type="ECO:0000256" key="1">
    <source>
        <dbReference type="ARBA" id="ARBA00004107"/>
    </source>
</evidence>
<feature type="region of interest" description="Disordered" evidence="25">
    <location>
        <begin position="1"/>
        <end position="105"/>
    </location>
</feature>
<keyword evidence="15" id="KW-0406">Ion transport</keyword>
<proteinExistence type="inferred from homology"/>
<feature type="domain" description="Cation efflux protein transmembrane" evidence="27">
    <location>
        <begin position="183"/>
        <end position="400"/>
    </location>
</feature>
<sequence length="494" mass="52790">MEPPSAASKETARLVGSRDLGSAGSLRLKRRLRRRARVPPPARGSACRGALVCNAPEFLQSETPRRQDASGFAQPRARSSMKGARGEPTHSDRENASRPIPPGNLEALGAARKLRGADPGAGRGESLFADPQDAFPGLPPENGHAGVGADLEMERRLAPHCHLGPCSPSQSQLKFQAQRKLSIACVVCFLFMIGEVIGGYLAHSLAIMTDAAHLLTDMGSMGVSLFSLWVSTRPATKTMTFGWHRSETLGALASVLSIWIVTGVLVYLASARIISNDYEIEASAMLGTSACAVGVNIIMAYLLHQSGSPHSHGPSTGGYERIGDSPCGTTLPTHSNTSVRAAFVHVVGDLLQSIGVFIAATVIYFKPQCKIADPISTFLFSVFVLGSTLTILRDVFRVLMEGAPRGVEFQAVKELLLSVKGVKGAHNLHLWALTLSHHVVAVHVAVEPSADAEAVLQDATALLQSKFGFVSCTIQVERYLDDMAICRQCQDPRD</sequence>
<comment type="similarity">
    <text evidence="4">Belongs to the cation diffusion facilitator (CDF) transporter (TC 2.A.4) family. SLC30A subfamily.</text>
</comment>
<evidence type="ECO:0000256" key="5">
    <source>
        <dbReference type="ARBA" id="ARBA00022448"/>
    </source>
</evidence>
<dbReference type="Pfam" id="PF01545">
    <property type="entry name" value="Cation_efflux"/>
    <property type="match status" value="1"/>
</dbReference>
<keyword evidence="14" id="KW-0770">Synapse</keyword>
<feature type="transmembrane region" description="Helical" evidence="26">
    <location>
        <begin position="371"/>
        <end position="392"/>
    </location>
</feature>
<dbReference type="RefSeq" id="XP_054828774.1">
    <property type="nucleotide sequence ID" value="XM_054972799.1"/>
</dbReference>
<keyword evidence="6" id="KW-0050">Antiport</keyword>
<comment type="subcellular location">
    <subcellularLocation>
        <location evidence="3">Cytoplasmic vesicle</location>
        <location evidence="3">Secretory vesicle</location>
        <location evidence="3">Synaptic vesicle membrane</location>
        <topology evidence="3">Multi-pass membrane protein</topology>
    </subcellularLocation>
    <subcellularLocation>
        <location evidence="1">Late endosome membrane</location>
        <topology evidence="1">Multi-pass membrane protein</topology>
    </subcellularLocation>
    <subcellularLocation>
        <location evidence="2">Lysosome membrane</location>
        <topology evidence="2">Multi-pass membrane protein</topology>
    </subcellularLocation>
    <subcellularLocation>
        <location evidence="19">Synapse</location>
        <location evidence="19">Synaptosome</location>
    </subcellularLocation>
</comment>
<dbReference type="Gene3D" id="1.20.1510.10">
    <property type="entry name" value="Cation efflux protein transmembrane domain"/>
    <property type="match status" value="1"/>
</dbReference>
<dbReference type="AlphaFoldDB" id="A0AA97J0A5"/>
<evidence type="ECO:0000256" key="14">
    <source>
        <dbReference type="ARBA" id="ARBA00023018"/>
    </source>
</evidence>
<dbReference type="InterPro" id="IPR002524">
    <property type="entry name" value="Cation_efflux"/>
</dbReference>
<evidence type="ECO:0000256" key="24">
    <source>
        <dbReference type="ARBA" id="ARBA00048349"/>
    </source>
</evidence>
<organism evidence="29 30">
    <name type="scientific">Eublepharis macularius</name>
    <name type="common">Leopard gecko</name>
    <name type="synonym">Cyrtodactylus macularius</name>
    <dbReference type="NCBI Taxonomy" id="481883"/>
    <lineage>
        <taxon>Eukaryota</taxon>
        <taxon>Metazoa</taxon>
        <taxon>Chordata</taxon>
        <taxon>Craniata</taxon>
        <taxon>Vertebrata</taxon>
        <taxon>Euteleostomi</taxon>
        <taxon>Lepidosauria</taxon>
        <taxon>Squamata</taxon>
        <taxon>Bifurcata</taxon>
        <taxon>Gekkota</taxon>
        <taxon>Eublepharidae</taxon>
        <taxon>Eublepharinae</taxon>
        <taxon>Eublepharis</taxon>
    </lineage>
</organism>
<keyword evidence="13 26" id="KW-1133">Transmembrane helix</keyword>
<dbReference type="GO" id="GO:0015297">
    <property type="term" value="F:antiporter activity"/>
    <property type="evidence" value="ECO:0007669"/>
    <property type="project" value="UniProtKB-KW"/>
</dbReference>
<evidence type="ECO:0000256" key="25">
    <source>
        <dbReference type="SAM" id="MobiDB-lite"/>
    </source>
</evidence>
<dbReference type="Pfam" id="PF16916">
    <property type="entry name" value="ZT_dimer"/>
    <property type="match status" value="1"/>
</dbReference>
<evidence type="ECO:0000256" key="9">
    <source>
        <dbReference type="ARBA" id="ARBA00022723"/>
    </source>
</evidence>
<dbReference type="GO" id="GO:0043005">
    <property type="term" value="C:neuron projection"/>
    <property type="evidence" value="ECO:0007669"/>
    <property type="project" value="UniProtKB-KW"/>
</dbReference>
<feature type="transmembrane region" description="Helical" evidence="26">
    <location>
        <begin position="251"/>
        <end position="270"/>
    </location>
</feature>
<dbReference type="GO" id="GO:0046872">
    <property type="term" value="F:metal ion binding"/>
    <property type="evidence" value="ECO:0007669"/>
    <property type="project" value="UniProtKB-KW"/>
</dbReference>
<dbReference type="FunFam" id="1.20.1510.10:FF:000002">
    <property type="entry name" value="zinc transporter 3 isoform X1"/>
    <property type="match status" value="1"/>
</dbReference>
<evidence type="ECO:0000256" key="23">
    <source>
        <dbReference type="ARBA" id="ARBA00042216"/>
    </source>
</evidence>
<evidence type="ECO:0000256" key="15">
    <source>
        <dbReference type="ARBA" id="ARBA00023065"/>
    </source>
</evidence>
<keyword evidence="17" id="KW-0458">Lysosome</keyword>
<evidence type="ECO:0000256" key="19">
    <source>
        <dbReference type="ARBA" id="ARBA00034102"/>
    </source>
</evidence>
<dbReference type="PANTHER" id="PTHR11562">
    <property type="entry name" value="CATION EFFLUX PROTEIN/ ZINC TRANSPORTER"/>
    <property type="match status" value="1"/>
</dbReference>
<evidence type="ECO:0000256" key="18">
    <source>
        <dbReference type="ARBA" id="ARBA00023329"/>
    </source>
</evidence>
<dbReference type="InterPro" id="IPR058533">
    <property type="entry name" value="Cation_efflux_TM"/>
</dbReference>
<keyword evidence="5" id="KW-0813">Transport</keyword>
<evidence type="ECO:0000313" key="29">
    <source>
        <dbReference type="Proteomes" id="UP001190640"/>
    </source>
</evidence>
<keyword evidence="8 26" id="KW-0812">Transmembrane</keyword>
<gene>
    <name evidence="30" type="primary">SLC30A3</name>
</gene>
<evidence type="ECO:0000256" key="2">
    <source>
        <dbReference type="ARBA" id="ARBA00004155"/>
    </source>
</evidence>
<dbReference type="GO" id="GO:0030672">
    <property type="term" value="C:synaptic vesicle membrane"/>
    <property type="evidence" value="ECO:0007669"/>
    <property type="project" value="UniProtKB-SubCell"/>
</dbReference>
<keyword evidence="29" id="KW-1185">Reference proteome</keyword>
<dbReference type="SUPFAM" id="SSF161111">
    <property type="entry name" value="Cation efflux protein transmembrane domain-like"/>
    <property type="match status" value="1"/>
</dbReference>
<evidence type="ECO:0000256" key="17">
    <source>
        <dbReference type="ARBA" id="ARBA00023228"/>
    </source>
</evidence>
<dbReference type="InterPro" id="IPR027470">
    <property type="entry name" value="Cation_efflux_CTD"/>
</dbReference>
<feature type="transmembrane region" description="Helical" evidence="26">
    <location>
        <begin position="342"/>
        <end position="365"/>
    </location>
</feature>
<evidence type="ECO:0000256" key="22">
    <source>
        <dbReference type="ARBA" id="ARBA00042040"/>
    </source>
</evidence>
<evidence type="ECO:0000256" key="6">
    <source>
        <dbReference type="ARBA" id="ARBA00022449"/>
    </source>
</evidence>
<keyword evidence="9" id="KW-0479">Metal-binding</keyword>
<keyword evidence="12" id="KW-0864">Zinc transport</keyword>
<dbReference type="InterPro" id="IPR036837">
    <property type="entry name" value="Cation_efflux_CTD_sf"/>
</dbReference>
<feature type="transmembrane region" description="Helical" evidence="26">
    <location>
        <begin position="181"/>
        <end position="205"/>
    </location>
</feature>